<comment type="pathway">
    <text evidence="3">Purine metabolism; urate degradation; (S)-allantoin from urate: step 1/3.</text>
</comment>
<comment type="caution">
    <text evidence="9">The sequence shown here is derived from an EMBL/GenBank/DDBJ whole genome shotgun (WGS) entry which is preliminary data.</text>
</comment>
<dbReference type="PANTHER" id="PTHR43466">
    <property type="entry name" value="2-OXO-4-HYDROXY-4-CARBOXY-5-UREIDOIMIDAZOLINE DECARBOXYLASE-RELATED"/>
    <property type="match status" value="1"/>
</dbReference>
<comment type="catalytic activity">
    <reaction evidence="1">
        <text>5-hydroxy-2-oxo-4-ureido-2,5-dihydro-1H-imidazole-5-carboxylate + H(+) = (S)-allantoin + CO2</text>
        <dbReference type="Rhea" id="RHEA:26301"/>
        <dbReference type="ChEBI" id="CHEBI:15378"/>
        <dbReference type="ChEBI" id="CHEBI:15678"/>
        <dbReference type="ChEBI" id="CHEBI:16526"/>
        <dbReference type="ChEBI" id="CHEBI:58639"/>
        <dbReference type="EC" id="4.1.1.97"/>
    </reaction>
</comment>
<sequence length="512" mass="57647">MNIHCSVERIDDMVNNKLNFDLVNQMDRESFTGALGWIFEHSPWVAERSWEKRPFSDVSDLHDAMVGVVDAASYEEKLALLRAHPDLAARVRMANASVKEQSGAGLDKLSKEESEDFLSLNKAYTEKFGFPFILAVRGHTKETIRQSMLKRLQLSPEAEFKEALEQIYKIAGFRLNDFLNNKGGFEMSNQRTMYYGKGDVFVFRTYAKPLEGVKRIPESGFTGRNNVILGTNATIALKGDAFLTSFTEGDNSLIVATDSMKNFMLRHAAKYEGSTLEGFATFVCERFLETYSHIDAVEITCDEIPFDKVEVGGQSGLNESDLVYRHSRNEHATTTVEVKRTANGTEITKQTSGISQLHLIKVSGSSFYGYIKDEYTTLPEAKDRPLFIYLNLDWTYNNVIDAIGSDTSNYVPAEQIRDICATVFNDLENRSIQHLIYEIGLRALERFPQLATIGFESNNKTWEPVVEDIPGSKGQVFTEPRPPYGFQRFIVTREDLEKEGRAASGAAHTAKA</sequence>
<gene>
    <name evidence="9" type="primary">pucL</name>
    <name evidence="9" type="ORF">ACFQRG_20180</name>
</gene>
<evidence type="ECO:0000256" key="3">
    <source>
        <dbReference type="ARBA" id="ARBA00004831"/>
    </source>
</evidence>
<keyword evidence="5" id="KW-0210">Decarboxylase</keyword>
<dbReference type="InterPro" id="IPR002042">
    <property type="entry name" value="Uricase"/>
</dbReference>
<dbReference type="Pfam" id="PF09349">
    <property type="entry name" value="OHCU_decarbox"/>
    <property type="match status" value="1"/>
</dbReference>
<dbReference type="InterPro" id="IPR019842">
    <property type="entry name" value="Uricase_CS"/>
</dbReference>
<dbReference type="Pfam" id="PF01014">
    <property type="entry name" value="Uricase"/>
    <property type="match status" value="2"/>
</dbReference>
<dbReference type="InterPro" id="IPR036778">
    <property type="entry name" value="OHCU_decarboxylase_sf"/>
</dbReference>
<reference evidence="10" key="1">
    <citation type="journal article" date="2019" name="Int. J. Syst. Evol. Microbiol.">
        <title>The Global Catalogue of Microorganisms (GCM) 10K type strain sequencing project: providing services to taxonomists for standard genome sequencing and annotation.</title>
        <authorList>
            <consortium name="The Broad Institute Genomics Platform"/>
            <consortium name="The Broad Institute Genome Sequencing Center for Infectious Disease"/>
            <person name="Wu L."/>
            <person name="Ma J."/>
        </authorList>
    </citation>
    <scope>NUCLEOTIDE SEQUENCE [LARGE SCALE GENOMIC DNA]</scope>
    <source>
        <strain evidence="10">CGMCC 1.16305</strain>
    </source>
</reference>
<evidence type="ECO:0000256" key="5">
    <source>
        <dbReference type="ARBA" id="ARBA00022793"/>
    </source>
</evidence>
<evidence type="ECO:0000256" key="4">
    <source>
        <dbReference type="ARBA" id="ARBA00022631"/>
    </source>
</evidence>
<organism evidence="9 10">
    <name type="scientific">Scopulibacillus cellulosilyticus</name>
    <dbReference type="NCBI Taxonomy" id="2665665"/>
    <lineage>
        <taxon>Bacteria</taxon>
        <taxon>Bacillati</taxon>
        <taxon>Bacillota</taxon>
        <taxon>Bacilli</taxon>
        <taxon>Bacillales</taxon>
        <taxon>Sporolactobacillaceae</taxon>
        <taxon>Scopulibacillus</taxon>
    </lineage>
</organism>
<protein>
    <submittedName>
        <fullName evidence="9">Factor-independent urate hydroxylase</fullName>
        <ecNumber evidence="9">1.7.3.3</ecNumber>
    </submittedName>
</protein>
<dbReference type="Gene3D" id="3.10.270.10">
    <property type="entry name" value="Urate Oxidase"/>
    <property type="match status" value="1"/>
</dbReference>
<dbReference type="RefSeq" id="WP_380969550.1">
    <property type="nucleotide sequence ID" value="NZ_JBHTCO010000043.1"/>
</dbReference>
<evidence type="ECO:0000259" key="8">
    <source>
        <dbReference type="Pfam" id="PF09349"/>
    </source>
</evidence>
<dbReference type="SUPFAM" id="SSF158694">
    <property type="entry name" value="UraD-Like"/>
    <property type="match status" value="1"/>
</dbReference>
<evidence type="ECO:0000313" key="10">
    <source>
        <dbReference type="Proteomes" id="UP001596505"/>
    </source>
</evidence>
<comment type="pathway">
    <text evidence="2">Purine metabolism; urate degradation; (S)-allantoin from urate: step 3/3.</text>
</comment>
<dbReference type="EC" id="1.7.3.3" evidence="9"/>
<dbReference type="InterPro" id="IPR017580">
    <property type="entry name" value="OHCU_decarboxylase-1"/>
</dbReference>
<dbReference type="GO" id="GO:0004846">
    <property type="term" value="F:urate oxidase activity"/>
    <property type="evidence" value="ECO:0007669"/>
    <property type="project" value="UniProtKB-EC"/>
</dbReference>
<accession>A0ABW2Q2K7</accession>
<dbReference type="Gene3D" id="1.10.3330.10">
    <property type="entry name" value="Oxo-4-hydroxy-4-carboxy-5-ureidoimidazoline decarboxylase"/>
    <property type="match status" value="1"/>
</dbReference>
<dbReference type="SUPFAM" id="SSF55620">
    <property type="entry name" value="Tetrahydrobiopterin biosynthesis enzymes-like"/>
    <property type="match status" value="2"/>
</dbReference>
<dbReference type="PANTHER" id="PTHR43466:SF1">
    <property type="entry name" value="2-OXO-4-HYDROXY-4-CARBOXY-5-UREIDOIMIDAZOLINE DECARBOXYLASE-RELATED"/>
    <property type="match status" value="1"/>
</dbReference>
<keyword evidence="4" id="KW-0659">Purine metabolism</keyword>
<evidence type="ECO:0000256" key="2">
    <source>
        <dbReference type="ARBA" id="ARBA00004754"/>
    </source>
</evidence>
<evidence type="ECO:0000256" key="6">
    <source>
        <dbReference type="ARBA" id="ARBA00023002"/>
    </source>
</evidence>
<dbReference type="PROSITE" id="PS00366">
    <property type="entry name" value="URICASE"/>
    <property type="match status" value="1"/>
</dbReference>
<dbReference type="NCBIfam" id="TIGR03383">
    <property type="entry name" value="urate_oxi"/>
    <property type="match status" value="1"/>
</dbReference>
<keyword evidence="10" id="KW-1185">Reference proteome</keyword>
<keyword evidence="7" id="KW-0456">Lyase</keyword>
<dbReference type="PRINTS" id="PR00093">
    <property type="entry name" value="URICASE"/>
</dbReference>
<dbReference type="InterPro" id="IPR018020">
    <property type="entry name" value="OHCU_decarboxylase"/>
</dbReference>
<dbReference type="Proteomes" id="UP001596505">
    <property type="component" value="Unassembled WGS sequence"/>
</dbReference>
<keyword evidence="6 9" id="KW-0560">Oxidoreductase</keyword>
<dbReference type="NCBIfam" id="TIGR03164">
    <property type="entry name" value="UHCUDC"/>
    <property type="match status" value="1"/>
</dbReference>
<feature type="domain" description="Oxo-4-hydroxy-4-carboxy-5-ureidoimidazoline decarboxylase" evidence="8">
    <location>
        <begin position="24"/>
        <end position="176"/>
    </location>
</feature>
<proteinExistence type="predicted"/>
<name>A0ABW2Q2K7_9BACL</name>
<evidence type="ECO:0000256" key="1">
    <source>
        <dbReference type="ARBA" id="ARBA00001163"/>
    </source>
</evidence>
<dbReference type="EMBL" id="JBHTCO010000043">
    <property type="protein sequence ID" value="MFC7395230.1"/>
    <property type="molecule type" value="Genomic_DNA"/>
</dbReference>
<evidence type="ECO:0000256" key="7">
    <source>
        <dbReference type="ARBA" id="ARBA00023239"/>
    </source>
</evidence>
<evidence type="ECO:0000313" key="9">
    <source>
        <dbReference type="EMBL" id="MFC7395230.1"/>
    </source>
</evidence>